<evidence type="ECO:0000313" key="17">
    <source>
        <dbReference type="Proteomes" id="UP000002051"/>
    </source>
</evidence>
<keyword evidence="3 10" id="KW-0812">Transmembrane</keyword>
<keyword evidence="2 8" id="KW-0813">Transport</keyword>
<evidence type="ECO:0000256" key="7">
    <source>
        <dbReference type="ARBA" id="ARBA00023136"/>
    </source>
</evidence>
<keyword evidence="7 8" id="KW-0472">Membrane</keyword>
<keyword evidence="6 10" id="KW-1133">Transmembrane helix</keyword>
<dbReference type="Gramene" id="rna15545">
    <property type="protein sequence ID" value="RHN67364.1"/>
    <property type="gene ID" value="gene15545"/>
</dbReference>
<comment type="subcellular location">
    <subcellularLocation>
        <location evidence="1">Membrane</location>
    </subcellularLocation>
</comment>
<dbReference type="Pfam" id="PF04526">
    <property type="entry name" value="DUF568"/>
    <property type="match status" value="1"/>
</dbReference>
<dbReference type="PROSITE" id="PS50939">
    <property type="entry name" value="CYTOCHROME_B561"/>
    <property type="match status" value="1"/>
</dbReference>
<keyword evidence="9" id="KW-0408">Iron</keyword>
<reference evidence="15" key="5">
    <citation type="journal article" date="2018" name="Nat. Plants">
        <title>Whole-genome landscape of Medicago truncatula symbiotic genes.</title>
        <authorList>
            <person name="Pecrix Y."/>
            <person name="Gamas P."/>
            <person name="Carrere S."/>
        </authorList>
    </citation>
    <scope>NUCLEOTIDE SEQUENCE</scope>
    <source>
        <tissue evidence="15">Leaves</tissue>
    </source>
</reference>
<protein>
    <recommendedName>
        <fullName evidence="8">Cytochrome b561 and DOMON domain-containing protein</fullName>
    </recommendedName>
</protein>
<dbReference type="EMBL" id="PSQE01000003">
    <property type="protein sequence ID" value="RHN67364.1"/>
    <property type="molecule type" value="Genomic_DNA"/>
</dbReference>
<evidence type="ECO:0000256" key="9">
    <source>
        <dbReference type="PIRSR" id="PIRSR037471-1"/>
    </source>
</evidence>
<feature type="binding site" description="axial binding residue" evidence="9">
    <location>
        <position position="316"/>
    </location>
    <ligand>
        <name>heme b</name>
        <dbReference type="ChEBI" id="CHEBI:60344"/>
        <label>1</label>
    </ligand>
    <ligandPart>
        <name>Fe</name>
        <dbReference type="ChEBI" id="CHEBI:18248"/>
    </ligandPart>
</feature>
<feature type="transmembrane region" description="Helical" evidence="10">
    <location>
        <begin position="312"/>
        <end position="332"/>
    </location>
</feature>
<name>A0A072UY52_MEDTR</name>
<evidence type="ECO:0000259" key="13">
    <source>
        <dbReference type="PROSITE" id="PS50939"/>
    </source>
</evidence>
<feature type="binding site" description="axial binding residue" evidence="9">
    <location>
        <position position="279"/>
    </location>
    <ligand>
        <name>heme b</name>
        <dbReference type="ChEBI" id="CHEBI:60344"/>
        <label>1</label>
    </ligand>
    <ligandPart>
        <name>Fe</name>
        <dbReference type="ChEBI" id="CHEBI:18248"/>
    </ligandPart>
</feature>
<dbReference type="KEGG" id="mtr:25489109"/>
<feature type="transmembrane region" description="Helical" evidence="10">
    <location>
        <begin position="249"/>
        <end position="270"/>
    </location>
</feature>
<evidence type="ECO:0000256" key="6">
    <source>
        <dbReference type="ARBA" id="ARBA00022989"/>
    </source>
</evidence>
<gene>
    <name evidence="16" type="primary">25489109</name>
    <name evidence="14" type="ordered locus">MTR_3g058510</name>
    <name evidence="15" type="ORF">MtrunA17_Chr3g0101961</name>
</gene>
<evidence type="ECO:0000256" key="10">
    <source>
        <dbReference type="SAM" id="Phobius"/>
    </source>
</evidence>
<dbReference type="Proteomes" id="UP000265566">
    <property type="component" value="Chromosome 3"/>
</dbReference>
<dbReference type="InterPro" id="IPR006593">
    <property type="entry name" value="Cyt_b561/ferric_Rdtase_TM"/>
</dbReference>
<dbReference type="Proteomes" id="UP000002051">
    <property type="component" value="Chromosome 3"/>
</dbReference>
<feature type="signal peptide" evidence="11">
    <location>
        <begin position="1"/>
        <end position="23"/>
    </location>
</feature>
<evidence type="ECO:0000313" key="15">
    <source>
        <dbReference type="EMBL" id="RHN67364.1"/>
    </source>
</evidence>
<feature type="transmembrane region" description="Helical" evidence="10">
    <location>
        <begin position="282"/>
        <end position="300"/>
    </location>
</feature>
<dbReference type="InterPro" id="IPR045265">
    <property type="entry name" value="AIR12_DOMON"/>
</dbReference>
<evidence type="ECO:0000256" key="4">
    <source>
        <dbReference type="ARBA" id="ARBA00022729"/>
    </source>
</evidence>
<keyword evidence="9" id="KW-0479">Metal-binding</keyword>
<dbReference type="SMART" id="SM00665">
    <property type="entry name" value="B561"/>
    <property type="match status" value="1"/>
</dbReference>
<dbReference type="PANTHER" id="PTHR23130">
    <property type="entry name" value="CYTOCHROME B561 AND DOMON DOMAIN-CONTAINING PROTEIN"/>
    <property type="match status" value="1"/>
</dbReference>
<evidence type="ECO:0000256" key="8">
    <source>
        <dbReference type="PIRNR" id="PIRNR037471"/>
    </source>
</evidence>
<feature type="binding site" description="axial binding residue" evidence="9">
    <location>
        <position position="210"/>
    </location>
    <ligand>
        <name>heme b</name>
        <dbReference type="ChEBI" id="CHEBI:60344"/>
        <label>1</label>
    </ligand>
    <ligandPart>
        <name>Fe</name>
        <dbReference type="ChEBI" id="CHEBI:18248"/>
    </ligandPart>
</feature>
<evidence type="ECO:0000256" key="11">
    <source>
        <dbReference type="SAM" id="SignalP"/>
    </source>
</evidence>
<feature type="transmembrane region" description="Helical" evidence="10">
    <location>
        <begin position="208"/>
        <end position="229"/>
    </location>
</feature>
<keyword evidence="5 8" id="KW-0249">Electron transport</keyword>
<dbReference type="HOGENOM" id="CLU_036675_1_0_1"/>
<keyword evidence="4 11" id="KW-0732">Signal</keyword>
<feature type="transmembrane region" description="Helical" evidence="10">
    <location>
        <begin position="344"/>
        <end position="372"/>
    </location>
</feature>
<reference evidence="14 17" key="2">
    <citation type="journal article" date="2014" name="BMC Genomics">
        <title>An improved genome release (version Mt4.0) for the model legume Medicago truncatula.</title>
        <authorList>
            <person name="Tang H."/>
            <person name="Krishnakumar V."/>
            <person name="Bidwell S."/>
            <person name="Rosen B."/>
            <person name="Chan A."/>
            <person name="Zhou S."/>
            <person name="Gentzbittel L."/>
            <person name="Childs K.L."/>
            <person name="Yandell M."/>
            <person name="Gundlach H."/>
            <person name="Mayer K.F."/>
            <person name="Schwartz D.C."/>
            <person name="Town C.D."/>
        </authorList>
    </citation>
    <scope>GENOME REANNOTATION</scope>
    <source>
        <strain evidence="14">A17</strain>
        <strain evidence="16 17">cv. Jemalong A17</strain>
    </source>
</reference>
<evidence type="ECO:0000256" key="3">
    <source>
        <dbReference type="ARBA" id="ARBA00022692"/>
    </source>
</evidence>
<dbReference type="STRING" id="3880.A0A072UY52"/>
<dbReference type="EnsemblPlants" id="KEH34033">
    <property type="protein sequence ID" value="KEH34033"/>
    <property type="gene ID" value="MTR_3g058510"/>
</dbReference>
<reference evidence="16" key="3">
    <citation type="submission" date="2015-04" db="UniProtKB">
        <authorList>
            <consortium name="EnsemblPlants"/>
        </authorList>
    </citation>
    <scope>IDENTIFICATION</scope>
    <source>
        <strain evidence="16">cv. Jemalong A17</strain>
    </source>
</reference>
<evidence type="ECO:0000259" key="12">
    <source>
        <dbReference type="PROSITE" id="PS50836"/>
    </source>
</evidence>
<evidence type="ECO:0000313" key="18">
    <source>
        <dbReference type="Proteomes" id="UP000265566"/>
    </source>
</evidence>
<feature type="binding site" description="axial binding residue" evidence="9">
    <location>
        <position position="247"/>
    </location>
    <ligand>
        <name>heme b</name>
        <dbReference type="ChEBI" id="CHEBI:60344"/>
        <label>1</label>
    </ligand>
    <ligandPart>
        <name>Fe</name>
        <dbReference type="ChEBI" id="CHEBI:18248"/>
    </ligandPart>
</feature>
<sequence>MASIPKLLLLLTLFTSFINLTTSLPCNSYTFPNNLNFARCSDLPVLDSSLYWNYNPKTSVIDVAFKKINVKDSSWIAWAINPNSNGMIGSQALIGHRNFDGSFKVYTSQITSYQTMLQEGNISLPVYNISGMYLDGSMMIFASLELPKNVSLVNHVWQEGSVSSDGRLRSHALTGANVQSFGTLDFQSGNIISHSFGGKLMSKIKLRIVHAIFNVISWGTLMPIGVIMARHLKRFEGPTGSTWFQLHRACQSIALLLGTVGFATGLYMGNQPGIHNTPHKCVGITLMTLALVQVFVAILLRPKKDHKYRIWWNIFHFLVGYTTIILAIWNVFKGFDILGGNIMFKIIYACVIGCLVLIGLSLEVVAWIMWLWNKKSKELGV</sequence>
<reference evidence="14 17" key="1">
    <citation type="journal article" date="2011" name="Nature">
        <title>The Medicago genome provides insight into the evolution of rhizobial symbioses.</title>
        <authorList>
            <person name="Young N.D."/>
            <person name="Debelle F."/>
            <person name="Oldroyd G.E."/>
            <person name="Geurts R."/>
            <person name="Cannon S.B."/>
            <person name="Udvardi M.K."/>
            <person name="Benedito V.A."/>
            <person name="Mayer K.F."/>
            <person name="Gouzy J."/>
            <person name="Schoof H."/>
            <person name="Van de Peer Y."/>
            <person name="Proost S."/>
            <person name="Cook D.R."/>
            <person name="Meyers B.C."/>
            <person name="Spannagl M."/>
            <person name="Cheung F."/>
            <person name="De Mita S."/>
            <person name="Krishnakumar V."/>
            <person name="Gundlach H."/>
            <person name="Zhou S."/>
            <person name="Mudge J."/>
            <person name="Bharti A.K."/>
            <person name="Murray J.D."/>
            <person name="Naoumkina M.A."/>
            <person name="Rosen B."/>
            <person name="Silverstein K.A."/>
            <person name="Tang H."/>
            <person name="Rombauts S."/>
            <person name="Zhao P.X."/>
            <person name="Zhou P."/>
            <person name="Barbe V."/>
            <person name="Bardou P."/>
            <person name="Bechner M."/>
            <person name="Bellec A."/>
            <person name="Berger A."/>
            <person name="Berges H."/>
            <person name="Bidwell S."/>
            <person name="Bisseling T."/>
            <person name="Choisne N."/>
            <person name="Couloux A."/>
            <person name="Denny R."/>
            <person name="Deshpande S."/>
            <person name="Dai X."/>
            <person name="Doyle J.J."/>
            <person name="Dudez A.M."/>
            <person name="Farmer A.D."/>
            <person name="Fouteau S."/>
            <person name="Franken C."/>
            <person name="Gibelin C."/>
            <person name="Gish J."/>
            <person name="Goldstein S."/>
            <person name="Gonzalez A.J."/>
            <person name="Green P.J."/>
            <person name="Hallab A."/>
            <person name="Hartog M."/>
            <person name="Hua A."/>
            <person name="Humphray S.J."/>
            <person name="Jeong D.H."/>
            <person name="Jing Y."/>
            <person name="Jocker A."/>
            <person name="Kenton S.M."/>
            <person name="Kim D.J."/>
            <person name="Klee K."/>
            <person name="Lai H."/>
            <person name="Lang C."/>
            <person name="Lin S."/>
            <person name="Macmil S.L."/>
            <person name="Magdelenat G."/>
            <person name="Matthews L."/>
            <person name="McCorrison J."/>
            <person name="Monaghan E.L."/>
            <person name="Mun J.H."/>
            <person name="Najar F.Z."/>
            <person name="Nicholson C."/>
            <person name="Noirot C."/>
            <person name="O'Bleness M."/>
            <person name="Paule C.R."/>
            <person name="Poulain J."/>
            <person name="Prion F."/>
            <person name="Qin B."/>
            <person name="Qu C."/>
            <person name="Retzel E.F."/>
            <person name="Riddle C."/>
            <person name="Sallet E."/>
            <person name="Samain S."/>
            <person name="Samson N."/>
            <person name="Sanders I."/>
            <person name="Saurat O."/>
            <person name="Scarpelli C."/>
            <person name="Schiex T."/>
            <person name="Segurens B."/>
            <person name="Severin A.J."/>
            <person name="Sherrier D.J."/>
            <person name="Shi R."/>
            <person name="Sims S."/>
            <person name="Singer S.R."/>
            <person name="Sinharoy S."/>
            <person name="Sterck L."/>
            <person name="Viollet A."/>
            <person name="Wang B.B."/>
            <person name="Wang K."/>
            <person name="Wang M."/>
            <person name="Wang X."/>
            <person name="Warfsmann J."/>
            <person name="Weissenbach J."/>
            <person name="White D.D."/>
            <person name="White J.D."/>
            <person name="Wiley G.B."/>
            <person name="Wincker P."/>
            <person name="Xing Y."/>
            <person name="Yang L."/>
            <person name="Yao Z."/>
            <person name="Ying F."/>
            <person name="Zhai J."/>
            <person name="Zhou L."/>
            <person name="Zuber A."/>
            <person name="Denarie J."/>
            <person name="Dixon R.A."/>
            <person name="May G.D."/>
            <person name="Schwartz D.C."/>
            <person name="Rogers J."/>
            <person name="Quetier F."/>
            <person name="Town C.D."/>
            <person name="Roe B.A."/>
        </authorList>
    </citation>
    <scope>NUCLEOTIDE SEQUENCE [LARGE SCALE GENOMIC DNA]</scope>
    <source>
        <strain evidence="14">A17</strain>
        <strain evidence="16 17">cv. Jemalong A17</strain>
    </source>
</reference>
<dbReference type="CDD" id="cd09629">
    <property type="entry name" value="DOMON_CIL1_like"/>
    <property type="match status" value="1"/>
</dbReference>
<reference evidence="18" key="4">
    <citation type="journal article" date="2018" name="Nat. Plants">
        <title>Whole-genome landscape of Medicago truncatula symbiotic genes.</title>
        <authorList>
            <person name="Pecrix Y."/>
            <person name="Staton S.E."/>
            <person name="Sallet E."/>
            <person name="Lelandais-Briere C."/>
            <person name="Moreau S."/>
            <person name="Carrere S."/>
            <person name="Blein T."/>
            <person name="Jardinaud M.F."/>
            <person name="Latrasse D."/>
            <person name="Zouine M."/>
            <person name="Zahm M."/>
            <person name="Kreplak J."/>
            <person name="Mayjonade B."/>
            <person name="Satge C."/>
            <person name="Perez M."/>
            <person name="Cauet S."/>
            <person name="Marande W."/>
            <person name="Chantry-Darmon C."/>
            <person name="Lopez-Roques C."/>
            <person name="Bouchez O."/>
            <person name="Berard A."/>
            <person name="Debelle F."/>
            <person name="Munos S."/>
            <person name="Bendahmane A."/>
            <person name="Berges H."/>
            <person name="Niebel A."/>
            <person name="Buitink J."/>
            <person name="Frugier F."/>
            <person name="Benhamed M."/>
            <person name="Crespi M."/>
            <person name="Gouzy J."/>
            <person name="Gamas P."/>
        </authorList>
    </citation>
    <scope>NUCLEOTIDE SEQUENCE [LARGE SCALE GENOMIC DNA]</scope>
    <source>
        <strain evidence="18">cv. Jemalong A17</strain>
    </source>
</reference>
<proteinExistence type="predicted"/>
<dbReference type="InterPro" id="IPR005018">
    <property type="entry name" value="DOMON_domain"/>
</dbReference>
<dbReference type="GO" id="GO:0046872">
    <property type="term" value="F:metal ion binding"/>
    <property type="evidence" value="ECO:0007669"/>
    <property type="project" value="UniProtKB-KW"/>
</dbReference>
<accession>A0A072UY52</accession>
<comment type="cofactor">
    <cofactor evidence="8">
        <name>heme b</name>
        <dbReference type="ChEBI" id="CHEBI:60344"/>
    </cofactor>
    <text evidence="8">Binds 2 heme b groups non-covalently.</text>
</comment>
<dbReference type="InterPro" id="IPR017214">
    <property type="entry name" value="UCP037471"/>
</dbReference>
<feature type="domain" description="DOMON" evidence="12">
    <location>
        <begin position="46"/>
        <end position="160"/>
    </location>
</feature>
<dbReference type="EMBL" id="CM001219">
    <property type="protein sequence ID" value="KEH34033.1"/>
    <property type="molecule type" value="Genomic_DNA"/>
</dbReference>
<feature type="chain" id="PRO_5014500076" description="Cytochrome b561 and DOMON domain-containing protein" evidence="11">
    <location>
        <begin position="24"/>
        <end position="381"/>
    </location>
</feature>
<evidence type="ECO:0000313" key="16">
    <source>
        <dbReference type="EnsemblPlants" id="KEH34033"/>
    </source>
</evidence>
<dbReference type="Gene3D" id="1.20.120.1770">
    <property type="match status" value="1"/>
</dbReference>
<keyword evidence="17" id="KW-1185">Reference proteome</keyword>
<dbReference type="PIRSF" id="PIRSF037471">
    <property type="entry name" value="UCP037471"/>
    <property type="match status" value="1"/>
</dbReference>
<evidence type="ECO:0000256" key="2">
    <source>
        <dbReference type="ARBA" id="ARBA00022448"/>
    </source>
</evidence>
<feature type="domain" description="Cytochrome b561" evidence="13">
    <location>
        <begin position="167"/>
        <end position="371"/>
    </location>
</feature>
<evidence type="ECO:0000256" key="1">
    <source>
        <dbReference type="ARBA" id="ARBA00004370"/>
    </source>
</evidence>
<evidence type="ECO:0000256" key="5">
    <source>
        <dbReference type="ARBA" id="ARBA00022982"/>
    </source>
</evidence>
<evidence type="ECO:0000313" key="14">
    <source>
        <dbReference type="EMBL" id="KEH34033.1"/>
    </source>
</evidence>
<dbReference type="CDD" id="cd08760">
    <property type="entry name" value="Cyt_b561_FRRS1_like"/>
    <property type="match status" value="1"/>
</dbReference>
<dbReference type="AlphaFoldDB" id="A0A072UY52"/>
<organism evidence="14 17">
    <name type="scientific">Medicago truncatula</name>
    <name type="common">Barrel medic</name>
    <name type="synonym">Medicago tribuloides</name>
    <dbReference type="NCBI Taxonomy" id="3880"/>
    <lineage>
        <taxon>Eukaryota</taxon>
        <taxon>Viridiplantae</taxon>
        <taxon>Streptophyta</taxon>
        <taxon>Embryophyta</taxon>
        <taxon>Tracheophyta</taxon>
        <taxon>Spermatophyta</taxon>
        <taxon>Magnoliopsida</taxon>
        <taxon>eudicotyledons</taxon>
        <taxon>Gunneridae</taxon>
        <taxon>Pentapetalae</taxon>
        <taxon>rosids</taxon>
        <taxon>fabids</taxon>
        <taxon>Fabales</taxon>
        <taxon>Fabaceae</taxon>
        <taxon>Papilionoideae</taxon>
        <taxon>50 kb inversion clade</taxon>
        <taxon>NPAAA clade</taxon>
        <taxon>Hologalegina</taxon>
        <taxon>IRL clade</taxon>
        <taxon>Trifolieae</taxon>
        <taxon>Medicago</taxon>
    </lineage>
</organism>
<dbReference type="PANTHER" id="PTHR23130:SF212">
    <property type="entry name" value="AUXIN-RESPONSIVE FAMILY PROTEIN"/>
    <property type="match status" value="1"/>
</dbReference>
<dbReference type="Pfam" id="PF03188">
    <property type="entry name" value="Cytochrom_B561"/>
    <property type="match status" value="1"/>
</dbReference>
<dbReference type="PROSITE" id="PS50836">
    <property type="entry name" value="DOMON"/>
    <property type="match status" value="1"/>
</dbReference>
<dbReference type="GO" id="GO:0016020">
    <property type="term" value="C:membrane"/>
    <property type="evidence" value="ECO:0007669"/>
    <property type="project" value="UniProtKB-SubCell"/>
</dbReference>
<dbReference type="OrthoDB" id="2419613at2759"/>